<feature type="compositionally biased region" description="Basic and acidic residues" evidence="1">
    <location>
        <begin position="864"/>
        <end position="875"/>
    </location>
</feature>
<comment type="caution">
    <text evidence="3">The sequence shown here is derived from an EMBL/GenBank/DDBJ whole genome shotgun (WGS) entry which is preliminary data.</text>
</comment>
<evidence type="ECO:0000256" key="1">
    <source>
        <dbReference type="SAM" id="MobiDB-lite"/>
    </source>
</evidence>
<feature type="transmembrane region" description="Helical" evidence="2">
    <location>
        <begin position="338"/>
        <end position="359"/>
    </location>
</feature>
<feature type="region of interest" description="Disordered" evidence="1">
    <location>
        <begin position="1390"/>
        <end position="1437"/>
    </location>
</feature>
<gene>
    <name evidence="3" type="ORF">CYMTET_13415</name>
</gene>
<keyword evidence="2" id="KW-0812">Transmembrane</keyword>
<feature type="compositionally biased region" description="Basic and acidic residues" evidence="1">
    <location>
        <begin position="1572"/>
        <end position="1581"/>
    </location>
</feature>
<keyword evidence="2" id="KW-0472">Membrane</keyword>
<feature type="transmembrane region" description="Helical" evidence="2">
    <location>
        <begin position="430"/>
        <end position="454"/>
    </location>
</feature>
<dbReference type="SUPFAM" id="SSF57184">
    <property type="entry name" value="Growth factor receptor domain"/>
    <property type="match status" value="1"/>
</dbReference>
<dbReference type="PANTHER" id="PTHR11319:SF35">
    <property type="entry name" value="OUTER MEMBRANE PROTEIN PMPC-RELATED"/>
    <property type="match status" value="1"/>
</dbReference>
<name>A0AAE0GIF7_9CHLO</name>
<dbReference type="Gene3D" id="2.10.50.10">
    <property type="entry name" value="Tumor Necrosis Factor Receptor, subunit A, domain 2"/>
    <property type="match status" value="1"/>
</dbReference>
<keyword evidence="2" id="KW-1133">Transmembrane helix</keyword>
<proteinExistence type="predicted"/>
<dbReference type="Proteomes" id="UP001190700">
    <property type="component" value="Unassembled WGS sequence"/>
</dbReference>
<feature type="transmembrane region" description="Helical" evidence="2">
    <location>
        <begin position="679"/>
        <end position="701"/>
    </location>
</feature>
<feature type="region of interest" description="Disordered" evidence="1">
    <location>
        <begin position="1137"/>
        <end position="1163"/>
    </location>
</feature>
<feature type="region of interest" description="Disordered" evidence="1">
    <location>
        <begin position="533"/>
        <end position="554"/>
    </location>
</feature>
<dbReference type="CDD" id="cd00185">
    <property type="entry name" value="TNFRSF"/>
    <property type="match status" value="1"/>
</dbReference>
<feature type="region of interest" description="Disordered" evidence="1">
    <location>
        <begin position="999"/>
        <end position="1023"/>
    </location>
</feature>
<protein>
    <recommendedName>
        <fullName evidence="5">Tyrosine-protein kinase ephrin type A/B receptor-like domain-containing protein</fullName>
    </recommendedName>
</protein>
<dbReference type="EMBL" id="LGRX02005338">
    <property type="protein sequence ID" value="KAK3278662.1"/>
    <property type="molecule type" value="Genomic_DNA"/>
</dbReference>
<evidence type="ECO:0000313" key="3">
    <source>
        <dbReference type="EMBL" id="KAK3278662.1"/>
    </source>
</evidence>
<keyword evidence="4" id="KW-1185">Reference proteome</keyword>
<sequence>MCGAGYYLVRVRHKAELRRILIGHWTPGEEEILCRTEMHAMTQVLGEDSTCEKCDVGHFTAESSRFPQCTPCGPGTYSKNPGSNQCQPCSPSAFQEHPGQANCTLCPRNSFRLGGDGTSVDQCHCVQGFYESSDGNSPKKCKICPAGAWCAGSINGTAILPVPLDGYWGDPHFPTRFFECLGKRCNRGCIESYGGELIGEGEKRSSEFCSREEFFACSTEYDGRMCASCSDDYFYIGNIWCAQCPEGELSKFFMTICGGLAVVCCWIALESFSTSVYDALDVLLLYLQISALIQRYSIRWPAALELVSSVLFIVNFDVDCISPLCVLRGYTFVYQFPLQLLMPVMWLLPYLAHFLFTYIRHHFFLHDRIELVDRSFDSMVKNMLGFLIIVYHSLCNKCLEAFMCRELANGEYFLQVDPSILCWQGYHVNLVVAASFGILIYVIGIPVLIIWILLAGGRDNLLATPVYLRRYGFLYRRYRPEYYWWELMLLARRFVCCSVAVLLQGYYIQPSTGLLMLILALCGQTFSQPFKVGATSSAPPERGALPPGQSPGTPSTALLARRWNSIIPRFQFAVLPLAPRRSPWDFLSFRRPLRKVPPPPGCACARGAASVRHSASPPGSLAWKPAETATWRGADGCVVGGARQVTYLNMLDTGCLVSLNLQNLAGILFFNEGFGGRDFVTVMFLLILFATIVPGVTITAIDIHLGRRRVLALEHLRMRLAVDLESHFPRFISLYDNILRSDKYRSLGATSMDALPAMVADLMPDTSAEMHKEMAAQLQQRCAALTLSERWLAAAAVRDWHKAAGSGKHRKSVQWWLGRTLSSIRKTGNDQMPPSLLPAGSVEPIVRALRTRLNTGLDFMMDRVRGSTDRGRPPKDAPQMAYDSPPVTPRAKKMSLFNRKSLLNFKMGGDAAAMVPMEDVVVAVALEKQRSQLQQYIKMVLLPRIDRHLYHNGTDELIHLHLLTHNVTLHSALSVQLFSICHMMYFSSPMSTRRRSLHDILPPTSLDSSEHGNAGSDSGDALGLPDAALEEEELDQRPVKMMHIRSLLLDLPQHHGIEAQSEAPEDHRPNSPPGHIASCLGRALNTLQAMAVASADQKHPECDCLRCRSSSAPSHSIVRAPLVSSQMQKVRRPGFVHSAHAPELEDDAPTNSATDGRREPRRRGLAHLGLGSPLWDWLARHRKRKESRQVLQQVASQMMQLNSRQKTLQQHELKHRRVDVKELHQTLLSYPLFYWSLWEKDPQLIIAFSRLDEWVAPYVCDNSEVSFYNRNTNAIFFRRLGNAFPSIIDWLAEAPQEDVDSMASLLRKLQRCENRVGERGLCARYIEQEDLAPMMYWLLGASKDQRINFSTVMRNVNQATINKGNWIYKSIIANVRRQSWVRLSHAARTQNDAKASPEKAVRSAETTSTMKRVDCTGGAAGPAPLNTHQVGEEDEGGWMKKRCQSEVYGGLVSPGSHQASVLHEEDSWTQARWSKTDVQSALIAAHPSSHNIFDAKLENEPEEEFAVDPSVYESAERDEQEQGGSVQPSNGIDLDRQWNRMSLTRIFGQFQPVKKAACIDVGGAGTCDSGTDEDHRDDWCRDQGSSASEQCVEGRDNLEREDVGNSVNCLSGSEDGSPEDAGHAANSLSLPMQSMMSVSEECL</sequence>
<dbReference type="InterPro" id="IPR009030">
    <property type="entry name" value="Growth_fac_rcpt_cys_sf"/>
</dbReference>
<feature type="compositionally biased region" description="Polar residues" evidence="1">
    <location>
        <begin position="1626"/>
        <end position="1637"/>
    </location>
</feature>
<feature type="region of interest" description="Disordered" evidence="1">
    <location>
        <begin position="1566"/>
        <end position="1585"/>
    </location>
</feature>
<organism evidence="3 4">
    <name type="scientific">Cymbomonas tetramitiformis</name>
    <dbReference type="NCBI Taxonomy" id="36881"/>
    <lineage>
        <taxon>Eukaryota</taxon>
        <taxon>Viridiplantae</taxon>
        <taxon>Chlorophyta</taxon>
        <taxon>Pyramimonadophyceae</taxon>
        <taxon>Pyramimonadales</taxon>
        <taxon>Pyramimonadaceae</taxon>
        <taxon>Cymbomonas</taxon>
    </lineage>
</organism>
<feature type="region of interest" description="Disordered" evidence="1">
    <location>
        <begin position="1501"/>
        <end position="1533"/>
    </location>
</feature>
<reference evidence="3 4" key="1">
    <citation type="journal article" date="2015" name="Genome Biol. Evol.">
        <title>Comparative Genomics of a Bacterivorous Green Alga Reveals Evolutionary Causalities and Consequences of Phago-Mixotrophic Mode of Nutrition.</title>
        <authorList>
            <person name="Burns J.A."/>
            <person name="Paasch A."/>
            <person name="Narechania A."/>
            <person name="Kim E."/>
        </authorList>
    </citation>
    <scope>NUCLEOTIDE SEQUENCE [LARGE SCALE GENOMIC DNA]</scope>
    <source>
        <strain evidence="3 4">PLY_AMNH</strain>
    </source>
</reference>
<accession>A0AAE0GIF7</accession>
<dbReference type="SMART" id="SM01411">
    <property type="entry name" value="Ephrin_rec_like"/>
    <property type="match status" value="2"/>
</dbReference>
<feature type="region of interest" description="Disordered" evidence="1">
    <location>
        <begin position="1603"/>
        <end position="1643"/>
    </location>
</feature>
<evidence type="ECO:0000313" key="4">
    <source>
        <dbReference type="Proteomes" id="UP001190700"/>
    </source>
</evidence>
<feature type="region of interest" description="Disordered" evidence="1">
    <location>
        <begin position="864"/>
        <end position="888"/>
    </location>
</feature>
<evidence type="ECO:0000256" key="2">
    <source>
        <dbReference type="SAM" id="Phobius"/>
    </source>
</evidence>
<evidence type="ECO:0008006" key="5">
    <source>
        <dbReference type="Google" id="ProtNLM"/>
    </source>
</evidence>
<dbReference type="PANTHER" id="PTHR11319">
    <property type="entry name" value="G PROTEIN-COUPLED RECEPTOR-RELATED"/>
    <property type="match status" value="1"/>
</dbReference>